<gene>
    <name evidence="3" type="ORF">TRFO_20110</name>
</gene>
<sequence>MTFDIKNPKIMKKHQKGKDSKKQEVKPKRRSDDAALVKAAQMLLNDDIDLNVIPDCDMKEEFLELAELAIQDRIKSLQKARLEFLTNKMEELHEREKNHIEIEKRKQEQQILREKREKNRRLLRMKTKKGQPILKNLARIQYQQVREMIQREQNQKH</sequence>
<protein>
    <submittedName>
        <fullName evidence="3">Uncharacterized protein</fullName>
    </submittedName>
</protein>
<evidence type="ECO:0000313" key="3">
    <source>
        <dbReference type="EMBL" id="OHT10526.1"/>
    </source>
</evidence>
<keyword evidence="1" id="KW-0175">Coiled coil</keyword>
<dbReference type="GeneID" id="94835905"/>
<comment type="caution">
    <text evidence="3">The sequence shown here is derived from an EMBL/GenBank/DDBJ whole genome shotgun (WGS) entry which is preliminary data.</text>
</comment>
<proteinExistence type="predicted"/>
<dbReference type="AlphaFoldDB" id="A0A1J4KLG3"/>
<reference evidence="3" key="1">
    <citation type="submission" date="2016-10" db="EMBL/GenBank/DDBJ databases">
        <authorList>
            <person name="Benchimol M."/>
            <person name="Almeida L.G."/>
            <person name="Vasconcelos A.T."/>
            <person name="Perreira-Neves A."/>
            <person name="Rosa I.A."/>
            <person name="Tasca T."/>
            <person name="Bogo M.R."/>
            <person name="de Souza W."/>
        </authorList>
    </citation>
    <scope>NUCLEOTIDE SEQUENCE [LARGE SCALE GENOMIC DNA]</scope>
    <source>
        <strain evidence="3">K</strain>
    </source>
</reference>
<feature type="compositionally biased region" description="Basic and acidic residues" evidence="2">
    <location>
        <begin position="17"/>
        <end position="32"/>
    </location>
</feature>
<dbReference type="Proteomes" id="UP000179807">
    <property type="component" value="Unassembled WGS sequence"/>
</dbReference>
<feature type="coiled-coil region" evidence="1">
    <location>
        <begin position="75"/>
        <end position="155"/>
    </location>
</feature>
<organism evidence="3 4">
    <name type="scientific">Tritrichomonas foetus</name>
    <dbReference type="NCBI Taxonomy" id="1144522"/>
    <lineage>
        <taxon>Eukaryota</taxon>
        <taxon>Metamonada</taxon>
        <taxon>Parabasalia</taxon>
        <taxon>Tritrichomonadida</taxon>
        <taxon>Tritrichomonadidae</taxon>
        <taxon>Tritrichomonas</taxon>
    </lineage>
</organism>
<evidence type="ECO:0000313" key="4">
    <source>
        <dbReference type="Proteomes" id="UP000179807"/>
    </source>
</evidence>
<evidence type="ECO:0000256" key="1">
    <source>
        <dbReference type="SAM" id="Coils"/>
    </source>
</evidence>
<dbReference type="VEuPathDB" id="TrichDB:TRFO_20110"/>
<name>A0A1J4KLG3_9EUKA</name>
<dbReference type="RefSeq" id="XP_068363662.1">
    <property type="nucleotide sequence ID" value="XM_068501201.1"/>
</dbReference>
<accession>A0A1J4KLG3</accession>
<keyword evidence="4" id="KW-1185">Reference proteome</keyword>
<evidence type="ECO:0000256" key="2">
    <source>
        <dbReference type="SAM" id="MobiDB-lite"/>
    </source>
</evidence>
<dbReference type="EMBL" id="MLAK01000608">
    <property type="protein sequence ID" value="OHT10526.1"/>
    <property type="molecule type" value="Genomic_DNA"/>
</dbReference>
<dbReference type="OrthoDB" id="10525276at2759"/>
<feature type="region of interest" description="Disordered" evidence="2">
    <location>
        <begin position="1"/>
        <end position="32"/>
    </location>
</feature>